<gene>
    <name evidence="2" type="ORF">METZ01_LOCUS54305</name>
</gene>
<name>A0A381SDR0_9ZZZZ</name>
<evidence type="ECO:0000256" key="1">
    <source>
        <dbReference type="SAM" id="Phobius"/>
    </source>
</evidence>
<accession>A0A381SDR0</accession>
<proteinExistence type="predicted"/>
<reference evidence="2" key="1">
    <citation type="submission" date="2018-05" db="EMBL/GenBank/DDBJ databases">
        <authorList>
            <person name="Lanie J.A."/>
            <person name="Ng W.-L."/>
            <person name="Kazmierczak K.M."/>
            <person name="Andrzejewski T.M."/>
            <person name="Davidsen T.M."/>
            <person name="Wayne K.J."/>
            <person name="Tettelin H."/>
            <person name="Glass J.I."/>
            <person name="Rusch D."/>
            <person name="Podicherti R."/>
            <person name="Tsui H.-C.T."/>
            <person name="Winkler M.E."/>
        </authorList>
    </citation>
    <scope>NUCLEOTIDE SEQUENCE</scope>
</reference>
<keyword evidence="1" id="KW-0812">Transmembrane</keyword>
<sequence>MLVEVEKYIVNLNYMQWYDWIFTNHNPSVIKFKILLHGPILLTSSVIMGLLAVTVENHVYINDPIRIIPDTL</sequence>
<keyword evidence="1" id="KW-1133">Transmembrane helix</keyword>
<evidence type="ECO:0000313" key="2">
    <source>
        <dbReference type="EMBL" id="SVA01451.1"/>
    </source>
</evidence>
<protein>
    <submittedName>
        <fullName evidence="2">Uncharacterized protein</fullName>
    </submittedName>
</protein>
<organism evidence="2">
    <name type="scientific">marine metagenome</name>
    <dbReference type="NCBI Taxonomy" id="408172"/>
    <lineage>
        <taxon>unclassified sequences</taxon>
        <taxon>metagenomes</taxon>
        <taxon>ecological metagenomes</taxon>
    </lineage>
</organism>
<keyword evidence="1" id="KW-0472">Membrane</keyword>
<dbReference type="AlphaFoldDB" id="A0A381SDR0"/>
<dbReference type="EMBL" id="UINC01002904">
    <property type="protein sequence ID" value="SVA01451.1"/>
    <property type="molecule type" value="Genomic_DNA"/>
</dbReference>
<feature type="transmembrane region" description="Helical" evidence="1">
    <location>
        <begin position="34"/>
        <end position="55"/>
    </location>
</feature>